<dbReference type="GO" id="GO:0006099">
    <property type="term" value="P:tricarboxylic acid cycle"/>
    <property type="evidence" value="ECO:0007669"/>
    <property type="project" value="TreeGrafter"/>
</dbReference>
<dbReference type="PANTHER" id="PTHR11815">
    <property type="entry name" value="SUCCINYL-COA SYNTHETASE BETA CHAIN"/>
    <property type="match status" value="1"/>
</dbReference>
<name>A0A1E2RVP2_9HYPH</name>
<keyword evidence="2" id="KW-0436">Ligase</keyword>
<evidence type="ECO:0000313" key="3">
    <source>
        <dbReference type="Proteomes" id="UP000095087"/>
    </source>
</evidence>
<dbReference type="AlphaFoldDB" id="A0A1E2RVP2"/>
<dbReference type="GO" id="GO:0004775">
    <property type="term" value="F:succinate-CoA ligase (ADP-forming) activity"/>
    <property type="evidence" value="ECO:0007669"/>
    <property type="project" value="UniProtKB-EC"/>
</dbReference>
<gene>
    <name evidence="2" type="ORF">A7A08_02928</name>
</gene>
<reference evidence="2 3" key="1">
    <citation type="submission" date="2016-07" db="EMBL/GenBank/DDBJ databases">
        <title>Draft genome sequence of Methyloligella halotolerans C2T (VKM B-2706T=CCUG 61687T=DSM 25045T), a halotolerant polyhydroxybutyrate accumulating methylotroph.</title>
        <authorList>
            <person name="Vasilenko O.V."/>
            <person name="Doronina N.V."/>
            <person name="Poroshina M.N."/>
            <person name="Tarlachkov S.V."/>
            <person name="Trotsenko Y.A."/>
        </authorList>
    </citation>
    <scope>NUCLEOTIDE SEQUENCE [LARGE SCALE GENOMIC DNA]</scope>
    <source>
        <strain evidence="2 3">VKM B-2706</strain>
    </source>
</reference>
<dbReference type="FunFam" id="3.30.1490.20:FF:000002">
    <property type="entry name" value="Succinate--CoA ligase [ADP-forming] subunit beta"/>
    <property type="match status" value="1"/>
</dbReference>
<dbReference type="EMBL" id="MASI01000009">
    <property type="protein sequence ID" value="ODA66281.1"/>
    <property type="molecule type" value="Genomic_DNA"/>
</dbReference>
<accession>A0A1E2RVP2</accession>
<dbReference type="GO" id="GO:0005829">
    <property type="term" value="C:cytosol"/>
    <property type="evidence" value="ECO:0007669"/>
    <property type="project" value="TreeGrafter"/>
</dbReference>
<dbReference type="EC" id="6.2.1.5" evidence="2"/>
<evidence type="ECO:0000259" key="1">
    <source>
        <dbReference type="Pfam" id="PF08442"/>
    </source>
</evidence>
<dbReference type="PANTHER" id="PTHR11815:SF10">
    <property type="entry name" value="SUCCINATE--COA LIGASE [GDP-FORMING] SUBUNIT BETA, MITOCHONDRIAL"/>
    <property type="match status" value="1"/>
</dbReference>
<comment type="caution">
    <text evidence="2">The sequence shown here is derived from an EMBL/GenBank/DDBJ whole genome shotgun (WGS) entry which is preliminary data.</text>
</comment>
<feature type="domain" description="ATP-grasp fold succinyl-CoA synthetase-type" evidence="1">
    <location>
        <begin position="3"/>
        <end position="111"/>
    </location>
</feature>
<dbReference type="PATRIC" id="fig|1177755.3.peg.2952"/>
<dbReference type="InterPro" id="IPR013815">
    <property type="entry name" value="ATP_grasp_subdomain_1"/>
</dbReference>
<dbReference type="Pfam" id="PF08442">
    <property type="entry name" value="ATP-grasp_2"/>
    <property type="match status" value="1"/>
</dbReference>
<dbReference type="Proteomes" id="UP000095087">
    <property type="component" value="Unassembled WGS sequence"/>
</dbReference>
<dbReference type="STRING" id="1177755.A7A08_02928"/>
<evidence type="ECO:0000313" key="2">
    <source>
        <dbReference type="EMBL" id="ODA66281.1"/>
    </source>
</evidence>
<dbReference type="Gene3D" id="3.30.1490.20">
    <property type="entry name" value="ATP-grasp fold, A domain"/>
    <property type="match status" value="1"/>
</dbReference>
<proteinExistence type="predicted"/>
<dbReference type="SUPFAM" id="SSF56059">
    <property type="entry name" value="Glutathione synthetase ATP-binding domain-like"/>
    <property type="match status" value="1"/>
</dbReference>
<organism evidence="2 3">
    <name type="scientific">Methyloligella halotolerans</name>
    <dbReference type="NCBI Taxonomy" id="1177755"/>
    <lineage>
        <taxon>Bacteria</taxon>
        <taxon>Pseudomonadati</taxon>
        <taxon>Pseudomonadota</taxon>
        <taxon>Alphaproteobacteria</taxon>
        <taxon>Hyphomicrobiales</taxon>
        <taxon>Hyphomicrobiaceae</taxon>
        <taxon>Methyloligella</taxon>
    </lineage>
</organism>
<protein>
    <submittedName>
        <fullName evidence="2">Succinyl-CoA ligase [ADP-forming] subunit beta</fullName>
        <ecNumber evidence="2">6.2.1.5</ecNumber>
    </submittedName>
</protein>
<dbReference type="GO" id="GO:0042709">
    <property type="term" value="C:succinate-CoA ligase complex"/>
    <property type="evidence" value="ECO:0007669"/>
    <property type="project" value="TreeGrafter"/>
</dbReference>
<dbReference type="InterPro" id="IPR013650">
    <property type="entry name" value="ATP-grasp_succ-CoA_synth-type"/>
</dbReference>
<keyword evidence="3" id="KW-1185">Reference proteome</keyword>
<dbReference type="GO" id="GO:0005524">
    <property type="term" value="F:ATP binding"/>
    <property type="evidence" value="ECO:0007669"/>
    <property type="project" value="InterPro"/>
</dbReference>
<dbReference type="GO" id="GO:0006104">
    <property type="term" value="P:succinyl-CoA metabolic process"/>
    <property type="evidence" value="ECO:0007669"/>
    <property type="project" value="TreeGrafter"/>
</dbReference>
<sequence>MDVHEYQAKELLSQFGVVVPKGAVAFSPDQAVYAATELGGSFWAVKAQVHAGARGKAGGIKLCKTYHEVRDAAADLLGKNLVTNQTGPEGKPVQRVYVELAEPFEKEFYLASSSTVRRSASA</sequence>